<feature type="region of interest" description="Disordered" evidence="1">
    <location>
        <begin position="115"/>
        <end position="136"/>
    </location>
</feature>
<dbReference type="InterPro" id="IPR008972">
    <property type="entry name" value="Cupredoxin"/>
</dbReference>
<dbReference type="Proteomes" id="UP000037035">
    <property type="component" value="Unassembled WGS sequence"/>
</dbReference>
<name>A0A0L6UH68_9BASI</name>
<organism evidence="3 4">
    <name type="scientific">Puccinia sorghi</name>
    <dbReference type="NCBI Taxonomy" id="27349"/>
    <lineage>
        <taxon>Eukaryota</taxon>
        <taxon>Fungi</taxon>
        <taxon>Dikarya</taxon>
        <taxon>Basidiomycota</taxon>
        <taxon>Pucciniomycotina</taxon>
        <taxon>Pucciniomycetes</taxon>
        <taxon>Pucciniales</taxon>
        <taxon>Pucciniaceae</taxon>
        <taxon>Puccinia</taxon>
    </lineage>
</organism>
<feature type="compositionally biased region" description="Low complexity" evidence="1">
    <location>
        <begin position="185"/>
        <end position="240"/>
    </location>
</feature>
<reference evidence="3 4" key="1">
    <citation type="submission" date="2015-08" db="EMBL/GenBank/DDBJ databases">
        <title>Next Generation Sequencing and Analysis of the Genome of Puccinia sorghi L Schw, the Causal Agent of Maize Common Rust.</title>
        <authorList>
            <person name="Rochi L."/>
            <person name="Burguener G."/>
            <person name="Darino M."/>
            <person name="Turjanski A."/>
            <person name="Kreff E."/>
            <person name="Dieguez M.J."/>
            <person name="Sacco F."/>
        </authorList>
    </citation>
    <scope>NUCLEOTIDE SEQUENCE [LARGE SCALE GENOMIC DNA]</scope>
    <source>
        <strain evidence="3 4">RO10H11247</strain>
    </source>
</reference>
<gene>
    <name evidence="3" type="ORF">VP01_606g10</name>
</gene>
<dbReference type="PANTHER" id="PTHR34883:SF15">
    <property type="entry name" value="EXTRACELLULAR SERINE-RICH PROTEIN"/>
    <property type="match status" value="1"/>
</dbReference>
<protein>
    <recommendedName>
        <fullName evidence="5">Phytocyanin domain-containing protein</fullName>
    </recommendedName>
</protein>
<evidence type="ECO:0000256" key="1">
    <source>
        <dbReference type="SAM" id="MobiDB-lite"/>
    </source>
</evidence>
<evidence type="ECO:0008006" key="5">
    <source>
        <dbReference type="Google" id="ProtNLM"/>
    </source>
</evidence>
<sequence>MNIQLLIVLASVGVTIASDFRVTVGISQITGQVGTGLDPNRIVPAGEPFLSSPNKPWCYISVVKANLPRFTSTISNGQAGDTITFSWLIPSYIQNPATGTYSVTQGTYDAPCQPMPGGFDSGPKTTGPESAGQAPTMTFNVKDDKPLYFFSSVGDQCKKGMVLGVNSPASGPGSVESYITNAGGNPNADTTTNSTTSASENNSTSSTPPATSKNTTASSSATGSKQSNNTTGSTNSASAKPQAILLCELEKDH</sequence>
<dbReference type="OrthoDB" id="1921208at2759"/>
<dbReference type="Gene3D" id="2.60.40.420">
    <property type="entry name" value="Cupredoxins - blue copper proteins"/>
    <property type="match status" value="1"/>
</dbReference>
<accession>A0A0L6UH68</accession>
<feature type="chain" id="PRO_5005567470" description="Phytocyanin domain-containing protein" evidence="2">
    <location>
        <begin position="18"/>
        <end position="253"/>
    </location>
</feature>
<feature type="compositionally biased region" description="Polar residues" evidence="1">
    <location>
        <begin position="123"/>
        <end position="136"/>
    </location>
</feature>
<dbReference type="STRING" id="27349.A0A0L6UH68"/>
<evidence type="ECO:0000313" key="4">
    <source>
        <dbReference type="Proteomes" id="UP000037035"/>
    </source>
</evidence>
<proteinExistence type="predicted"/>
<dbReference type="AlphaFoldDB" id="A0A0L6UH68"/>
<evidence type="ECO:0000256" key="2">
    <source>
        <dbReference type="SAM" id="SignalP"/>
    </source>
</evidence>
<dbReference type="VEuPathDB" id="FungiDB:VP01_606g10"/>
<keyword evidence="2" id="KW-0732">Signal</keyword>
<feature type="region of interest" description="Disordered" evidence="1">
    <location>
        <begin position="169"/>
        <end position="242"/>
    </location>
</feature>
<dbReference type="CDD" id="cd00920">
    <property type="entry name" value="Cupredoxin"/>
    <property type="match status" value="1"/>
</dbReference>
<dbReference type="InterPro" id="IPR052953">
    <property type="entry name" value="Ser-rich/MCO-related"/>
</dbReference>
<comment type="caution">
    <text evidence="3">The sequence shown here is derived from an EMBL/GenBank/DDBJ whole genome shotgun (WGS) entry which is preliminary data.</text>
</comment>
<keyword evidence="4" id="KW-1185">Reference proteome</keyword>
<feature type="signal peptide" evidence="2">
    <location>
        <begin position="1"/>
        <end position="17"/>
    </location>
</feature>
<evidence type="ECO:0000313" key="3">
    <source>
        <dbReference type="EMBL" id="KNZ47889.1"/>
    </source>
</evidence>
<dbReference type="EMBL" id="LAVV01011352">
    <property type="protein sequence ID" value="KNZ47889.1"/>
    <property type="molecule type" value="Genomic_DNA"/>
</dbReference>
<dbReference type="PANTHER" id="PTHR34883">
    <property type="entry name" value="SERINE-RICH PROTEIN, PUTATIVE-RELATED-RELATED"/>
    <property type="match status" value="1"/>
</dbReference>
<dbReference type="SUPFAM" id="SSF49503">
    <property type="entry name" value="Cupredoxins"/>
    <property type="match status" value="1"/>
</dbReference>